<evidence type="ECO:0000313" key="2">
    <source>
        <dbReference type="EMBL" id="NMP59591.1"/>
    </source>
</evidence>
<dbReference type="AlphaFoldDB" id="A0A1A6G8V4"/>
<dbReference type="Proteomes" id="UP000244022">
    <property type="component" value="Unassembled WGS sequence"/>
</dbReference>
<evidence type="ECO:0008006" key="8">
    <source>
        <dbReference type="Google" id="ProtNLM"/>
    </source>
</evidence>
<gene>
    <name evidence="3" type="ORF">BTN92_01545</name>
    <name evidence="4" type="ORF">C6N14_10475</name>
    <name evidence="2" type="ORF">HI921_14180</name>
</gene>
<evidence type="ECO:0000256" key="1">
    <source>
        <dbReference type="SAM" id="Phobius"/>
    </source>
</evidence>
<evidence type="ECO:0000313" key="5">
    <source>
        <dbReference type="Proteomes" id="UP000189299"/>
    </source>
</evidence>
<dbReference type="Proteomes" id="UP000189299">
    <property type="component" value="Unassembled WGS sequence"/>
</dbReference>
<name>A0A1A6G8V4_ENTMU</name>
<feature type="transmembrane region" description="Helical" evidence="1">
    <location>
        <begin position="32"/>
        <end position="54"/>
    </location>
</feature>
<proteinExistence type="predicted"/>
<keyword evidence="1" id="KW-1133">Transmembrane helix</keyword>
<reference evidence="3 5" key="1">
    <citation type="submission" date="2016-12" db="EMBL/GenBank/DDBJ databases">
        <authorList>
            <person name="Song W.-J."/>
            <person name="Kurnit D.M."/>
        </authorList>
    </citation>
    <scope>NUCLEOTIDE SEQUENCE [LARGE SCALE GENOMIC DNA]</scope>
    <source>
        <strain evidence="3 5">CGB1038-1_S1</strain>
    </source>
</reference>
<evidence type="ECO:0000313" key="6">
    <source>
        <dbReference type="Proteomes" id="UP000244022"/>
    </source>
</evidence>
<dbReference type="EMBL" id="PYGR01000045">
    <property type="protein sequence ID" value="PTO34796.1"/>
    <property type="molecule type" value="Genomic_DNA"/>
</dbReference>
<sequence>MLVQLSKFLFWFPLSIAVLAFFYFFKLTKRTFLVFLAACPVIYFITKIMAYYFYDSLRVFVYYEIGLLISVIFFISVLYYFYKKR</sequence>
<reference evidence="2 7" key="3">
    <citation type="submission" date="2020-04" db="EMBL/GenBank/DDBJ databases">
        <authorList>
            <person name="Abaymova A."/>
            <person name="Teymurazov M."/>
            <person name="Tazyna O."/>
            <person name="Chatushin Y."/>
            <person name="Svetoch E."/>
            <person name="Pereligyn V."/>
            <person name="Pohylenko V."/>
            <person name="Platonov M."/>
            <person name="Kartsev N."/>
            <person name="Skryabin Y."/>
            <person name="Sizova A."/>
            <person name="Solomentsev V."/>
            <person name="Kislichkina A."/>
            <person name="Bogun A."/>
        </authorList>
    </citation>
    <scope>NUCLEOTIDE SEQUENCE [LARGE SCALE GENOMIC DNA]</scope>
    <source>
        <strain evidence="2">SCPM-O-B-8398</strain>
        <strain evidence="7">SCPM-O-B-8398 (E28)</strain>
    </source>
</reference>
<accession>A0A1A6G8V4</accession>
<evidence type="ECO:0000313" key="4">
    <source>
        <dbReference type="EMBL" id="PTO34796.1"/>
    </source>
</evidence>
<evidence type="ECO:0000313" key="7">
    <source>
        <dbReference type="Proteomes" id="UP000557857"/>
    </source>
</evidence>
<reference evidence="4 6" key="2">
    <citation type="submission" date="2018-03" db="EMBL/GenBank/DDBJ databases">
        <title>Draft genome sequences of four Enterococcus mundtii strains isolated from beef slaughterhouses in Kenya.</title>
        <authorList>
            <person name="Wambui J."/>
            <person name="Stevens M."/>
            <person name="Njage P."/>
            <person name="Stephan R."/>
            <person name="Tasara T."/>
        </authorList>
    </citation>
    <scope>NUCLEOTIDE SEQUENCE [LARGE SCALE GENOMIC DNA]</scope>
    <source>
        <strain evidence="4 6">H18-EM</strain>
    </source>
</reference>
<dbReference type="EMBL" id="JABCAG010000063">
    <property type="protein sequence ID" value="NMP59591.1"/>
    <property type="molecule type" value="Genomic_DNA"/>
</dbReference>
<organism evidence="3 5">
    <name type="scientific">Enterococcus mundtii</name>
    <dbReference type="NCBI Taxonomy" id="53346"/>
    <lineage>
        <taxon>Bacteria</taxon>
        <taxon>Bacillati</taxon>
        <taxon>Bacillota</taxon>
        <taxon>Bacilli</taxon>
        <taxon>Lactobacillales</taxon>
        <taxon>Enterococcaceae</taxon>
        <taxon>Enterococcus</taxon>
    </lineage>
</organism>
<feature type="transmembrane region" description="Helical" evidence="1">
    <location>
        <begin position="60"/>
        <end position="82"/>
    </location>
</feature>
<evidence type="ECO:0000313" key="3">
    <source>
        <dbReference type="EMBL" id="ONN44845.1"/>
    </source>
</evidence>
<feature type="transmembrane region" description="Helical" evidence="1">
    <location>
        <begin position="6"/>
        <end position="25"/>
    </location>
</feature>
<keyword evidence="1" id="KW-0472">Membrane</keyword>
<protein>
    <recommendedName>
        <fullName evidence="8">Glucose uptake protein</fullName>
    </recommendedName>
</protein>
<keyword evidence="1" id="KW-0812">Transmembrane</keyword>
<dbReference type="Proteomes" id="UP000557857">
    <property type="component" value="Unassembled WGS sequence"/>
</dbReference>
<comment type="caution">
    <text evidence="3">The sequence shown here is derived from an EMBL/GenBank/DDBJ whole genome shotgun (WGS) entry which is preliminary data.</text>
</comment>
<dbReference type="EMBL" id="MSTR01000001">
    <property type="protein sequence ID" value="ONN44845.1"/>
    <property type="molecule type" value="Genomic_DNA"/>
</dbReference>